<dbReference type="GeneID" id="92280617"/>
<proteinExistence type="predicted"/>
<reference evidence="2" key="1">
    <citation type="submission" date="2021-01" db="EMBL/GenBank/DDBJ databases">
        <title>Providencia vermicola LLDRA6, a soil-borne Mn(II)-oxidizing bacterium, exploits a strategy of superoxide production coupled to hydrogen peroxide consumption to generate Mn oxides, as revealed by transcriptional up-regulation of genes for phenylacetic acid catabolism.</title>
        <authorList>
            <person name="Chen S."/>
            <person name="Ding Z."/>
            <person name="Chen J."/>
            <person name="Luo J."/>
            <person name="Ruan X."/>
            <person name="Li Z."/>
            <person name="Liao F."/>
            <person name="He J."/>
            <person name="Li D."/>
        </authorList>
    </citation>
    <scope>NUCLEOTIDE SEQUENCE [LARGE SCALE GENOMIC DNA]</scope>
    <source>
        <strain evidence="2">LLDRA6</strain>
    </source>
</reference>
<sequence length="134" mass="15401">MKISHYRHTLRFIYSDKNQFSYEFAQQILRAKNQSTSPFPSEKSKCDTKQKIIKKIKKHAGLIEKSYSANGGYFSYAQQIANRTRCGVIGVIGIHTSETKGKKRQLILFKPQGKIKAIFSKMGNHILSIKYISR</sequence>
<evidence type="ECO:0000313" key="1">
    <source>
        <dbReference type="EMBL" id="QQO62064.1"/>
    </source>
</evidence>
<accession>A0ABX7AE41</accession>
<gene>
    <name evidence="1" type="ORF">JI723_17825</name>
</gene>
<dbReference type="EMBL" id="CP067099">
    <property type="protein sequence ID" value="QQO62064.1"/>
    <property type="molecule type" value="Genomic_DNA"/>
</dbReference>
<organism evidence="1 2">
    <name type="scientific">Providencia manganoxydans</name>
    <dbReference type="NCBI Taxonomy" id="2923283"/>
    <lineage>
        <taxon>Bacteria</taxon>
        <taxon>Pseudomonadati</taxon>
        <taxon>Pseudomonadota</taxon>
        <taxon>Gammaproteobacteria</taxon>
        <taxon>Enterobacterales</taxon>
        <taxon>Morganellaceae</taxon>
        <taxon>Providencia</taxon>
    </lineage>
</organism>
<name>A0ABX7AE41_9GAMM</name>
<protein>
    <submittedName>
        <fullName evidence="1">Uncharacterized protein</fullName>
    </submittedName>
</protein>
<dbReference type="RefSeq" id="WP_319067273.1">
    <property type="nucleotide sequence ID" value="NZ_CP067099.1"/>
</dbReference>
<dbReference type="Proteomes" id="UP000596157">
    <property type="component" value="Chromosome"/>
</dbReference>
<evidence type="ECO:0000313" key="2">
    <source>
        <dbReference type="Proteomes" id="UP000596157"/>
    </source>
</evidence>
<keyword evidence="2" id="KW-1185">Reference proteome</keyword>